<feature type="domain" description="D-isomer specific 2-hydroxyacid dehydrogenase NAD-binding" evidence="2">
    <location>
        <begin position="1"/>
        <end position="71"/>
    </location>
</feature>
<dbReference type="InterPro" id="IPR050223">
    <property type="entry name" value="D-isomer_2-hydroxyacid_DH"/>
</dbReference>
<evidence type="ECO:0000313" key="3">
    <source>
        <dbReference type="EMBL" id="VEN53180.1"/>
    </source>
</evidence>
<dbReference type="InterPro" id="IPR036291">
    <property type="entry name" value="NAD(P)-bd_dom_sf"/>
</dbReference>
<dbReference type="GO" id="GO:0008465">
    <property type="term" value="F:hydroxypyruvate reductase (NADH) activity"/>
    <property type="evidence" value="ECO:0007669"/>
    <property type="project" value="TreeGrafter"/>
</dbReference>
<proteinExistence type="predicted"/>
<dbReference type="PANTHER" id="PTHR10996:SF119">
    <property type="entry name" value="FI03731P-RELATED"/>
    <property type="match status" value="1"/>
</dbReference>
<accession>A0A653CZQ1</accession>
<evidence type="ECO:0000313" key="4">
    <source>
        <dbReference type="Proteomes" id="UP000410492"/>
    </source>
</evidence>
<dbReference type="Gene3D" id="3.40.50.720">
    <property type="entry name" value="NAD(P)-binding Rossmann-like Domain"/>
    <property type="match status" value="2"/>
</dbReference>
<dbReference type="GO" id="GO:0030267">
    <property type="term" value="F:glyoxylate reductase (NADPH) activity"/>
    <property type="evidence" value="ECO:0007669"/>
    <property type="project" value="TreeGrafter"/>
</dbReference>
<gene>
    <name evidence="3" type="ORF">CALMAC_LOCUS13068</name>
</gene>
<evidence type="ECO:0000256" key="1">
    <source>
        <dbReference type="ARBA" id="ARBA00023002"/>
    </source>
</evidence>
<dbReference type="PROSITE" id="PS00671">
    <property type="entry name" value="D_2_HYDROXYACID_DH_3"/>
    <property type="match status" value="1"/>
</dbReference>
<dbReference type="SUPFAM" id="SSF51735">
    <property type="entry name" value="NAD(P)-binding Rossmann-fold domains"/>
    <property type="match status" value="1"/>
</dbReference>
<keyword evidence="1" id="KW-0560">Oxidoreductase</keyword>
<dbReference type="EMBL" id="CAACVG010009406">
    <property type="protein sequence ID" value="VEN53180.1"/>
    <property type="molecule type" value="Genomic_DNA"/>
</dbReference>
<sequence>MCNKEFFSKTKCSAVFVNVSRGEVVDQSALIQALKSGEIFSAGLDVATPEPLPTDHELLQLDNVVITPHLGSATVNTRKAMAELAARNILQGLAGEEMISRIA</sequence>
<dbReference type="Pfam" id="PF02826">
    <property type="entry name" value="2-Hacid_dh_C"/>
    <property type="match status" value="1"/>
</dbReference>
<keyword evidence="4" id="KW-1185">Reference proteome</keyword>
<dbReference type="GO" id="GO:0005829">
    <property type="term" value="C:cytosol"/>
    <property type="evidence" value="ECO:0007669"/>
    <property type="project" value="TreeGrafter"/>
</dbReference>
<dbReference type="GO" id="GO:0051287">
    <property type="term" value="F:NAD binding"/>
    <property type="evidence" value="ECO:0007669"/>
    <property type="project" value="InterPro"/>
</dbReference>
<dbReference type="PANTHER" id="PTHR10996">
    <property type="entry name" value="2-HYDROXYACID DEHYDROGENASE-RELATED"/>
    <property type="match status" value="1"/>
</dbReference>
<organism evidence="3 4">
    <name type="scientific">Callosobruchus maculatus</name>
    <name type="common">Southern cowpea weevil</name>
    <name type="synonym">Pulse bruchid</name>
    <dbReference type="NCBI Taxonomy" id="64391"/>
    <lineage>
        <taxon>Eukaryota</taxon>
        <taxon>Metazoa</taxon>
        <taxon>Ecdysozoa</taxon>
        <taxon>Arthropoda</taxon>
        <taxon>Hexapoda</taxon>
        <taxon>Insecta</taxon>
        <taxon>Pterygota</taxon>
        <taxon>Neoptera</taxon>
        <taxon>Endopterygota</taxon>
        <taxon>Coleoptera</taxon>
        <taxon>Polyphaga</taxon>
        <taxon>Cucujiformia</taxon>
        <taxon>Chrysomeloidea</taxon>
        <taxon>Chrysomelidae</taxon>
        <taxon>Bruchinae</taxon>
        <taxon>Bruchini</taxon>
        <taxon>Callosobruchus</taxon>
    </lineage>
</organism>
<name>A0A653CZQ1_CALMS</name>
<dbReference type="InterPro" id="IPR029753">
    <property type="entry name" value="D-isomer_DH_CS"/>
</dbReference>
<evidence type="ECO:0000259" key="2">
    <source>
        <dbReference type="Pfam" id="PF02826"/>
    </source>
</evidence>
<protein>
    <recommendedName>
        <fullName evidence="2">D-isomer specific 2-hydroxyacid dehydrogenase NAD-binding domain-containing protein</fullName>
    </recommendedName>
</protein>
<dbReference type="Proteomes" id="UP000410492">
    <property type="component" value="Unassembled WGS sequence"/>
</dbReference>
<dbReference type="InterPro" id="IPR006140">
    <property type="entry name" value="D-isomer_DH_NAD-bd"/>
</dbReference>
<dbReference type="OrthoDB" id="298012at2759"/>
<dbReference type="AlphaFoldDB" id="A0A653CZQ1"/>
<reference evidence="3 4" key="1">
    <citation type="submission" date="2019-01" db="EMBL/GenBank/DDBJ databases">
        <authorList>
            <person name="Sayadi A."/>
        </authorList>
    </citation>
    <scope>NUCLEOTIDE SEQUENCE [LARGE SCALE GENOMIC DNA]</scope>
</reference>